<evidence type="ECO:0000313" key="2">
    <source>
        <dbReference type="EMBL" id="SDT09009.1"/>
    </source>
</evidence>
<accession>A0A1H1LC28</accession>
<sequence>MSVIVTEATHPGPCFACDLGIRPGQMIRLNEEVGAAGADPEWEHVTCPAAPTVCGECFTEVARNGACMCGAV</sequence>
<name>A0A1H1LC28_9MICO</name>
<dbReference type="EMBL" id="LT629770">
    <property type="protein sequence ID" value="SDT09009.1"/>
    <property type="molecule type" value="Genomic_DNA"/>
</dbReference>
<organism evidence="1 3">
    <name type="scientific">Microbacterium paraoxydans</name>
    <dbReference type="NCBI Taxonomy" id="199592"/>
    <lineage>
        <taxon>Bacteria</taxon>
        <taxon>Bacillati</taxon>
        <taxon>Actinomycetota</taxon>
        <taxon>Actinomycetes</taxon>
        <taxon>Micrococcales</taxon>
        <taxon>Microbacteriaceae</taxon>
        <taxon>Microbacterium</taxon>
    </lineage>
</organism>
<dbReference type="GeneID" id="36301359"/>
<protein>
    <submittedName>
        <fullName evidence="1">Uncharacterized protein</fullName>
    </submittedName>
</protein>
<dbReference type="Proteomes" id="UP000182126">
    <property type="component" value="Chromosome I"/>
</dbReference>
<dbReference type="AlphaFoldDB" id="A0A1H1LC28"/>
<dbReference type="RefSeq" id="WP_060921042.1">
    <property type="nucleotide sequence ID" value="NZ_LT629770.1"/>
</dbReference>
<evidence type="ECO:0000313" key="1">
    <source>
        <dbReference type="EMBL" id="SDR71595.1"/>
    </source>
</evidence>
<gene>
    <name evidence="1" type="ORF">SAMN04489809_0052</name>
    <name evidence="2" type="ORF">SAMN04489809_3487</name>
</gene>
<proteinExistence type="predicted"/>
<dbReference type="EMBL" id="LT629770">
    <property type="protein sequence ID" value="SDR71595.1"/>
    <property type="molecule type" value="Genomic_DNA"/>
</dbReference>
<reference evidence="1 3" key="1">
    <citation type="submission" date="2016-10" db="EMBL/GenBank/DDBJ databases">
        <authorList>
            <person name="de Groot N.N."/>
        </authorList>
    </citation>
    <scope>NUCLEOTIDE SEQUENCE [LARGE SCALE GENOMIC DNA]</scope>
    <source>
        <strain evidence="1 3">DSM 15019</strain>
    </source>
</reference>
<evidence type="ECO:0000313" key="3">
    <source>
        <dbReference type="Proteomes" id="UP000182126"/>
    </source>
</evidence>